<keyword evidence="2 5" id="KW-0808">Transferase</keyword>
<dbReference type="OrthoDB" id="9802525at2"/>
<evidence type="ECO:0000259" key="3">
    <source>
        <dbReference type="Pfam" id="PF00534"/>
    </source>
</evidence>
<evidence type="ECO:0000259" key="4">
    <source>
        <dbReference type="Pfam" id="PF13439"/>
    </source>
</evidence>
<dbReference type="GO" id="GO:0016758">
    <property type="term" value="F:hexosyltransferase activity"/>
    <property type="evidence" value="ECO:0007669"/>
    <property type="project" value="TreeGrafter"/>
</dbReference>
<name>A0A5D0ULR6_9ACTN</name>
<dbReference type="EMBL" id="VSFF01000001">
    <property type="protein sequence ID" value="TYC18572.1"/>
    <property type="molecule type" value="Genomic_DNA"/>
</dbReference>
<dbReference type="PANTHER" id="PTHR45947:SF3">
    <property type="entry name" value="SULFOQUINOVOSYL TRANSFERASE SQD2"/>
    <property type="match status" value="1"/>
</dbReference>
<gene>
    <name evidence="5" type="ORF">FXF65_02110</name>
</gene>
<keyword evidence="1" id="KW-0328">Glycosyltransferase</keyword>
<reference evidence="5 6" key="1">
    <citation type="submission" date="2019-08" db="EMBL/GenBank/DDBJ databases">
        <title>Actinomadura sp. nov. CYP1-5 isolated from mountain soil.</title>
        <authorList>
            <person name="Songsumanus A."/>
            <person name="Kuncharoen N."/>
            <person name="Kudo T."/>
            <person name="Yuki M."/>
            <person name="Igarashi Y."/>
            <person name="Tanasupawat S."/>
        </authorList>
    </citation>
    <scope>NUCLEOTIDE SEQUENCE [LARGE SCALE GENOMIC DNA]</scope>
    <source>
        <strain evidence="5 6">GKU157</strain>
    </source>
</reference>
<proteinExistence type="predicted"/>
<dbReference type="Pfam" id="PF00534">
    <property type="entry name" value="Glycos_transf_1"/>
    <property type="match status" value="1"/>
</dbReference>
<evidence type="ECO:0000313" key="5">
    <source>
        <dbReference type="EMBL" id="TYC18572.1"/>
    </source>
</evidence>
<dbReference type="Proteomes" id="UP000322634">
    <property type="component" value="Unassembled WGS sequence"/>
</dbReference>
<comment type="caution">
    <text evidence="5">The sequence shown here is derived from an EMBL/GenBank/DDBJ whole genome shotgun (WGS) entry which is preliminary data.</text>
</comment>
<feature type="domain" description="Glycosyl transferase family 1" evidence="3">
    <location>
        <begin position="225"/>
        <end position="370"/>
    </location>
</feature>
<evidence type="ECO:0000313" key="6">
    <source>
        <dbReference type="Proteomes" id="UP000322634"/>
    </source>
</evidence>
<sequence length="414" mass="44143">MARPAETDPRFSRCSSSRTICAVRRSYGTVTLCAVKVAIVTESFLPQVNGVTGSVCRVLEQLAARGHQALVVAPRPGPESYAGARVELVPGVRLPFYSSVVVGLPTRRVTSVLRDFAPDVVHLAAPMMLGVSGLAAAERLDVPAVAVFQTDIAGFARRYGLRGTDPTVWWWLRRVHGRADRTLAPSTPVLAELDRRGVPRLSLWGRGVDRRRFNPAHRSPETRAALAPDGEVLVGYVGRLAAEKRPKMLATLADLPGTRLVIVGDGPEERRLRRLMPDAVFTGFQTGTELSRLMASLDVFVHTGADETFCQAVQEALACGVPVVAAAAGGPLDLVRPGVNGLLYAPDDGDGLRAAVAALAADPDLRRRLGAGSLASVEGRGWDVVCEQLIDHYLQAAGGECAREAAVQRADDAA</sequence>
<dbReference type="CDD" id="cd03814">
    <property type="entry name" value="GT4-like"/>
    <property type="match status" value="1"/>
</dbReference>
<dbReference type="Pfam" id="PF13439">
    <property type="entry name" value="Glyco_transf_4"/>
    <property type="match status" value="1"/>
</dbReference>
<dbReference type="GO" id="GO:1901137">
    <property type="term" value="P:carbohydrate derivative biosynthetic process"/>
    <property type="evidence" value="ECO:0007669"/>
    <property type="project" value="UniProtKB-ARBA"/>
</dbReference>
<organism evidence="5 6">
    <name type="scientific">Actinomadura syzygii</name>
    <dbReference type="NCBI Taxonomy" id="1427538"/>
    <lineage>
        <taxon>Bacteria</taxon>
        <taxon>Bacillati</taxon>
        <taxon>Actinomycetota</taxon>
        <taxon>Actinomycetes</taxon>
        <taxon>Streptosporangiales</taxon>
        <taxon>Thermomonosporaceae</taxon>
        <taxon>Actinomadura</taxon>
    </lineage>
</organism>
<keyword evidence="6" id="KW-1185">Reference proteome</keyword>
<protein>
    <submittedName>
        <fullName evidence="5">Glycosyltransferase family 1 protein</fullName>
    </submittedName>
</protein>
<dbReference type="Gene3D" id="3.40.50.2000">
    <property type="entry name" value="Glycogen Phosphorylase B"/>
    <property type="match status" value="2"/>
</dbReference>
<dbReference type="SUPFAM" id="SSF53756">
    <property type="entry name" value="UDP-Glycosyltransferase/glycogen phosphorylase"/>
    <property type="match status" value="1"/>
</dbReference>
<dbReference type="InterPro" id="IPR001296">
    <property type="entry name" value="Glyco_trans_1"/>
</dbReference>
<evidence type="ECO:0000256" key="1">
    <source>
        <dbReference type="ARBA" id="ARBA00022676"/>
    </source>
</evidence>
<evidence type="ECO:0000256" key="2">
    <source>
        <dbReference type="ARBA" id="ARBA00022679"/>
    </source>
</evidence>
<dbReference type="AlphaFoldDB" id="A0A5D0ULR6"/>
<dbReference type="InterPro" id="IPR028098">
    <property type="entry name" value="Glyco_trans_4-like_N"/>
</dbReference>
<dbReference type="InterPro" id="IPR050194">
    <property type="entry name" value="Glycosyltransferase_grp1"/>
</dbReference>
<feature type="domain" description="Glycosyltransferase subfamily 4-like N-terminal" evidence="4">
    <location>
        <begin position="48"/>
        <end position="211"/>
    </location>
</feature>
<accession>A0A5D0ULR6</accession>
<dbReference type="PANTHER" id="PTHR45947">
    <property type="entry name" value="SULFOQUINOVOSYL TRANSFERASE SQD2"/>
    <property type="match status" value="1"/>
</dbReference>